<reference evidence="2 3" key="1">
    <citation type="submission" date="2023-08" db="EMBL/GenBank/DDBJ databases">
        <title>Black Yeasts Isolated from many extreme environments.</title>
        <authorList>
            <person name="Coleine C."/>
            <person name="Stajich J.E."/>
            <person name="Selbmann L."/>
        </authorList>
    </citation>
    <scope>NUCLEOTIDE SEQUENCE [LARGE SCALE GENOMIC DNA]</scope>
    <source>
        <strain evidence="2 3">CCFEE 6328</strain>
    </source>
</reference>
<gene>
    <name evidence="2" type="ORF">LTR69_001924</name>
</gene>
<name>A0ABR0JKZ6_9EURO</name>
<evidence type="ECO:0000256" key="1">
    <source>
        <dbReference type="SAM" id="MobiDB-lite"/>
    </source>
</evidence>
<feature type="compositionally biased region" description="Polar residues" evidence="1">
    <location>
        <begin position="44"/>
        <end position="62"/>
    </location>
</feature>
<protein>
    <submittedName>
        <fullName evidence="2">Uncharacterized protein</fullName>
    </submittedName>
</protein>
<dbReference type="Proteomes" id="UP001345691">
    <property type="component" value="Unassembled WGS sequence"/>
</dbReference>
<sequence>MGAMAAVPAYASTRSGTQSDPSSRLNPPPRSPDRLLPGAAATRSVGTASHSHNASSDQSDYSQGDAPNGQTPSYHQQAPMSTAAAGYFNELPADERDVHQLPDNQVQPQSLHQRSVSGVSGMSTEGYYANQPSGQQSYELPGQNAGGQQQGSGRYDRVPFRPGHYSASQNF</sequence>
<evidence type="ECO:0000313" key="2">
    <source>
        <dbReference type="EMBL" id="KAK5066578.1"/>
    </source>
</evidence>
<accession>A0ABR0JKZ6</accession>
<keyword evidence="3" id="KW-1185">Reference proteome</keyword>
<feature type="compositionally biased region" description="Polar residues" evidence="1">
    <location>
        <begin position="68"/>
        <end position="80"/>
    </location>
</feature>
<feature type="region of interest" description="Disordered" evidence="1">
    <location>
        <begin position="1"/>
        <end position="171"/>
    </location>
</feature>
<proteinExistence type="predicted"/>
<evidence type="ECO:0000313" key="3">
    <source>
        <dbReference type="Proteomes" id="UP001345691"/>
    </source>
</evidence>
<organism evidence="2 3">
    <name type="scientific">Exophiala sideris</name>
    <dbReference type="NCBI Taxonomy" id="1016849"/>
    <lineage>
        <taxon>Eukaryota</taxon>
        <taxon>Fungi</taxon>
        <taxon>Dikarya</taxon>
        <taxon>Ascomycota</taxon>
        <taxon>Pezizomycotina</taxon>
        <taxon>Eurotiomycetes</taxon>
        <taxon>Chaetothyriomycetidae</taxon>
        <taxon>Chaetothyriales</taxon>
        <taxon>Herpotrichiellaceae</taxon>
        <taxon>Exophiala</taxon>
    </lineage>
</organism>
<feature type="compositionally biased region" description="Polar residues" evidence="1">
    <location>
        <begin position="102"/>
        <end position="123"/>
    </location>
</feature>
<dbReference type="EMBL" id="JAVRRF010000003">
    <property type="protein sequence ID" value="KAK5066578.1"/>
    <property type="molecule type" value="Genomic_DNA"/>
</dbReference>
<comment type="caution">
    <text evidence="2">The sequence shown here is derived from an EMBL/GenBank/DDBJ whole genome shotgun (WGS) entry which is preliminary data.</text>
</comment>